<protein>
    <recommendedName>
        <fullName evidence="3">YqcI/YcgG family protein</fullName>
    </recommendedName>
</protein>
<dbReference type="AlphaFoldDB" id="A0A918KLB8"/>
<reference evidence="1 2" key="1">
    <citation type="journal article" date="2014" name="Int. J. Syst. Evol. Microbiol.">
        <title>Complete genome sequence of Corynebacterium casei LMG S-19264T (=DSM 44701T), isolated from a smear-ripened cheese.</title>
        <authorList>
            <consortium name="US DOE Joint Genome Institute (JGI-PGF)"/>
            <person name="Walter F."/>
            <person name="Albersmeier A."/>
            <person name="Kalinowski J."/>
            <person name="Ruckert C."/>
        </authorList>
    </citation>
    <scope>NUCLEOTIDE SEQUENCE [LARGE SCALE GENOMIC DNA]</scope>
    <source>
        <strain evidence="1 2">KCTC 23968</strain>
    </source>
</reference>
<sequence length="239" mass="27274">MPSCDKRTITSTVSPETFYDTSKLKAIKDIQTYVLDRSFPCVGAKAALSQDNICFRVYEKLADKATTSTLHLDILEYVRTLDLDDARIRSFVAVFNGEVMSSEEHFEGLLWEQLKLLHKMDAGLDLKWNENVSEDPDSPHFSLSLANHPFFVVGMHGKASRNARRTPYPVLVFNSNLQFEKLRADGRYDKMKEIIRKRELEINGSINPMLDDFGDSSEARQYSGKAHPAQWKCPFSTEL</sequence>
<dbReference type="InterPro" id="IPR014988">
    <property type="entry name" value="Uncharacterised_YqcI/YcgG"/>
</dbReference>
<comment type="caution">
    <text evidence="1">The sequence shown here is derived from an EMBL/GenBank/DDBJ whole genome shotgun (WGS) entry which is preliminary data.</text>
</comment>
<keyword evidence="2" id="KW-1185">Reference proteome</keyword>
<gene>
    <name evidence="1" type="ORF">GCM10011309_15230</name>
</gene>
<dbReference type="PANTHER" id="PTHR40045">
    <property type="entry name" value="YCGG FAMILY PROTEIN"/>
    <property type="match status" value="1"/>
</dbReference>
<evidence type="ECO:0000313" key="1">
    <source>
        <dbReference type="EMBL" id="GGX65906.1"/>
    </source>
</evidence>
<organism evidence="1 2">
    <name type="scientific">Litorimonas cladophorae</name>
    <dbReference type="NCBI Taxonomy" id="1220491"/>
    <lineage>
        <taxon>Bacteria</taxon>
        <taxon>Pseudomonadati</taxon>
        <taxon>Pseudomonadota</taxon>
        <taxon>Alphaproteobacteria</taxon>
        <taxon>Maricaulales</taxon>
        <taxon>Robiginitomaculaceae</taxon>
    </lineage>
</organism>
<accession>A0A918KLB8</accession>
<dbReference type="RefSeq" id="WP_189583555.1">
    <property type="nucleotide sequence ID" value="NZ_BMYV01000001.1"/>
</dbReference>
<dbReference type="PANTHER" id="PTHR40045:SF1">
    <property type="entry name" value="YQCI_YCGG FAMILY PROTEIN"/>
    <property type="match status" value="1"/>
</dbReference>
<dbReference type="Proteomes" id="UP000600865">
    <property type="component" value="Unassembled WGS sequence"/>
</dbReference>
<proteinExistence type="predicted"/>
<evidence type="ECO:0000313" key="2">
    <source>
        <dbReference type="Proteomes" id="UP000600865"/>
    </source>
</evidence>
<dbReference type="Pfam" id="PF08892">
    <property type="entry name" value="YqcI_YcgG"/>
    <property type="match status" value="1"/>
</dbReference>
<evidence type="ECO:0008006" key="3">
    <source>
        <dbReference type="Google" id="ProtNLM"/>
    </source>
</evidence>
<dbReference type="NCBIfam" id="NF041366">
    <property type="entry name" value="GntA_guanitoxin"/>
    <property type="match status" value="1"/>
</dbReference>
<name>A0A918KLB8_9PROT</name>
<dbReference type="EMBL" id="BMYV01000001">
    <property type="protein sequence ID" value="GGX65906.1"/>
    <property type="molecule type" value="Genomic_DNA"/>
</dbReference>